<feature type="transmembrane region" description="Helical" evidence="13">
    <location>
        <begin position="182"/>
        <end position="203"/>
    </location>
</feature>
<keyword evidence="11 13" id="KW-0472">Membrane</keyword>
<evidence type="ECO:0000256" key="2">
    <source>
        <dbReference type="ARBA" id="ARBA00004651"/>
    </source>
</evidence>
<dbReference type="NCBIfam" id="TIGR00797">
    <property type="entry name" value="matE"/>
    <property type="match status" value="1"/>
</dbReference>
<dbReference type="GO" id="GO:0042910">
    <property type="term" value="F:xenobiotic transmembrane transporter activity"/>
    <property type="evidence" value="ECO:0007669"/>
    <property type="project" value="InterPro"/>
</dbReference>
<feature type="transmembrane region" description="Helical" evidence="13">
    <location>
        <begin position="372"/>
        <end position="393"/>
    </location>
</feature>
<dbReference type="GeneID" id="93335762"/>
<dbReference type="GO" id="GO:0005886">
    <property type="term" value="C:plasma membrane"/>
    <property type="evidence" value="ECO:0007669"/>
    <property type="project" value="UniProtKB-SubCell"/>
</dbReference>
<evidence type="ECO:0000256" key="3">
    <source>
        <dbReference type="ARBA" id="ARBA00010199"/>
    </source>
</evidence>
<gene>
    <name evidence="14" type="ORF">DWX41_02250</name>
</gene>
<evidence type="ECO:0000256" key="5">
    <source>
        <dbReference type="ARBA" id="ARBA00022448"/>
    </source>
</evidence>
<organism evidence="14 15">
    <name type="scientific">Hungatella hathewayi</name>
    <dbReference type="NCBI Taxonomy" id="154046"/>
    <lineage>
        <taxon>Bacteria</taxon>
        <taxon>Bacillati</taxon>
        <taxon>Bacillota</taxon>
        <taxon>Clostridia</taxon>
        <taxon>Lachnospirales</taxon>
        <taxon>Lachnospiraceae</taxon>
        <taxon>Hungatella</taxon>
    </lineage>
</organism>
<evidence type="ECO:0000256" key="9">
    <source>
        <dbReference type="ARBA" id="ARBA00022989"/>
    </source>
</evidence>
<comment type="subcellular location">
    <subcellularLocation>
        <location evidence="2">Cell membrane</location>
        <topology evidence="2">Multi-pass membrane protein</topology>
    </subcellularLocation>
</comment>
<evidence type="ECO:0000256" key="7">
    <source>
        <dbReference type="ARBA" id="ARBA00022475"/>
    </source>
</evidence>
<evidence type="ECO:0000256" key="10">
    <source>
        <dbReference type="ARBA" id="ARBA00023065"/>
    </source>
</evidence>
<keyword evidence="10" id="KW-0406">Ion transport</keyword>
<dbReference type="GO" id="GO:0015297">
    <property type="term" value="F:antiporter activity"/>
    <property type="evidence" value="ECO:0007669"/>
    <property type="project" value="UniProtKB-KW"/>
</dbReference>
<comment type="similarity">
    <text evidence="3">Belongs to the multi antimicrobial extrusion (MATE) (TC 2.A.66.1) family.</text>
</comment>
<evidence type="ECO:0000256" key="8">
    <source>
        <dbReference type="ARBA" id="ARBA00022692"/>
    </source>
</evidence>
<feature type="transmembrane region" description="Helical" evidence="13">
    <location>
        <begin position="209"/>
        <end position="232"/>
    </location>
</feature>
<protein>
    <recommendedName>
        <fullName evidence="4">Probable multidrug resistance protein NorM</fullName>
    </recommendedName>
    <alternativeName>
        <fullName evidence="12">Multidrug-efflux transporter</fullName>
    </alternativeName>
</protein>
<dbReference type="CDD" id="cd13138">
    <property type="entry name" value="MATE_yoeA_like"/>
    <property type="match status" value="1"/>
</dbReference>
<keyword evidence="6" id="KW-0050">Antiport</keyword>
<evidence type="ECO:0000313" key="14">
    <source>
        <dbReference type="EMBL" id="RGC35036.1"/>
    </source>
</evidence>
<dbReference type="InterPro" id="IPR002528">
    <property type="entry name" value="MATE_fam"/>
</dbReference>
<feature type="transmembrane region" description="Helical" evidence="13">
    <location>
        <begin position="151"/>
        <end position="170"/>
    </location>
</feature>
<comment type="caution">
    <text evidence="14">The sequence shown here is derived from an EMBL/GenBank/DDBJ whole genome shotgun (WGS) entry which is preliminary data.</text>
</comment>
<evidence type="ECO:0000256" key="1">
    <source>
        <dbReference type="ARBA" id="ARBA00003408"/>
    </source>
</evidence>
<accession>A0A3E2X2J3</accession>
<dbReference type="PANTHER" id="PTHR43298">
    <property type="entry name" value="MULTIDRUG RESISTANCE PROTEIN NORM-RELATED"/>
    <property type="match status" value="1"/>
</dbReference>
<feature type="transmembrane region" description="Helical" evidence="13">
    <location>
        <begin position="111"/>
        <end position="131"/>
    </location>
</feature>
<evidence type="ECO:0000256" key="4">
    <source>
        <dbReference type="ARBA" id="ARBA00020268"/>
    </source>
</evidence>
<name>A0A3E2X2J3_9FIRM</name>
<dbReference type="InterPro" id="IPR048279">
    <property type="entry name" value="MdtK-like"/>
</dbReference>
<keyword evidence="7" id="KW-1003">Cell membrane</keyword>
<evidence type="ECO:0000313" key="15">
    <source>
        <dbReference type="Proteomes" id="UP000261111"/>
    </source>
</evidence>
<dbReference type="GO" id="GO:0006811">
    <property type="term" value="P:monoatomic ion transport"/>
    <property type="evidence" value="ECO:0007669"/>
    <property type="project" value="UniProtKB-KW"/>
</dbReference>
<reference evidence="14 15" key="1">
    <citation type="submission" date="2018-08" db="EMBL/GenBank/DDBJ databases">
        <title>A genome reference for cultivated species of the human gut microbiota.</title>
        <authorList>
            <person name="Zou Y."/>
            <person name="Xue W."/>
            <person name="Luo G."/>
        </authorList>
    </citation>
    <scope>NUCLEOTIDE SEQUENCE [LARGE SCALE GENOMIC DNA]</scope>
    <source>
        <strain evidence="14 15">AF19-21</strain>
    </source>
</reference>
<evidence type="ECO:0000256" key="13">
    <source>
        <dbReference type="SAM" id="Phobius"/>
    </source>
</evidence>
<dbReference type="InterPro" id="IPR050222">
    <property type="entry name" value="MATE_MdtK"/>
</dbReference>
<dbReference type="PIRSF" id="PIRSF006603">
    <property type="entry name" value="DinF"/>
    <property type="match status" value="1"/>
</dbReference>
<evidence type="ECO:0000256" key="6">
    <source>
        <dbReference type="ARBA" id="ARBA00022449"/>
    </source>
</evidence>
<dbReference type="EMBL" id="QVIA01000002">
    <property type="protein sequence ID" value="RGC35036.1"/>
    <property type="molecule type" value="Genomic_DNA"/>
</dbReference>
<feature type="transmembrane region" description="Helical" evidence="13">
    <location>
        <begin position="405"/>
        <end position="425"/>
    </location>
</feature>
<dbReference type="RefSeq" id="WP_117440599.1">
    <property type="nucleotide sequence ID" value="NZ_QVIA01000002.1"/>
</dbReference>
<dbReference type="Pfam" id="PF01554">
    <property type="entry name" value="MatE"/>
    <property type="match status" value="2"/>
</dbReference>
<keyword evidence="5" id="KW-0813">Transport</keyword>
<sequence>MNLAILILLILLLKGATLMNKEYLINQRPLKALLVFAFPIMIGNLFQQFYTMADSVVVGRFVGEDALAAVGASYSLTNVFISIAIGGGIGSSVVTSRLFGSRDYTKMKRSISTALLTFLGLSILLGAFGLWQSSAIMLFLNTPSNIMGQAAEYLNIYFLGLPFLFMYNVLSSMFNALGRSRIPLYLLIFSSVFNILLDIYMVYSLDLGVAGVAWATLIAQGISAITAFILFLRELKAYPAAPTVPYGKEELKAMTRIALPSILQQSTVSIGMMLVQSVVNNFGSEILAGYSAAMRVEALCFVPMAAMGNAMSPYTAQNIGARRFDRVQKGYHTAYGIVAVFAVLLCLTLQLFYRPIITMFLGEGGSALALDTGIRCLRFMGWFYALIGLKMITDGLLRGAGDMKMFTVANLVNLGIRVCFAAAMAPLFGISMVWLAVPIGWTANYMISFMEYRTGKWKKLHQQESVSRTSR</sequence>
<comment type="function">
    <text evidence="1">Multidrug efflux pump.</text>
</comment>
<proteinExistence type="inferred from homology"/>
<feature type="transmembrane region" description="Helical" evidence="13">
    <location>
        <begin position="332"/>
        <end position="352"/>
    </location>
</feature>
<keyword evidence="8 13" id="KW-0812">Transmembrane</keyword>
<evidence type="ECO:0000256" key="12">
    <source>
        <dbReference type="ARBA" id="ARBA00031636"/>
    </source>
</evidence>
<evidence type="ECO:0000256" key="11">
    <source>
        <dbReference type="ARBA" id="ARBA00023136"/>
    </source>
</evidence>
<feature type="transmembrane region" description="Helical" evidence="13">
    <location>
        <begin position="79"/>
        <end position="99"/>
    </location>
</feature>
<dbReference type="AlphaFoldDB" id="A0A3E2X2J3"/>
<dbReference type="Proteomes" id="UP000261111">
    <property type="component" value="Unassembled WGS sequence"/>
</dbReference>
<keyword evidence="9 13" id="KW-1133">Transmembrane helix</keyword>
<dbReference type="PANTHER" id="PTHR43298:SF2">
    <property type="entry name" value="FMN_FAD EXPORTER YEEO-RELATED"/>
    <property type="match status" value="1"/>
</dbReference>